<reference evidence="9" key="1">
    <citation type="journal article" date="2021" name="PeerJ">
        <title>Extensive microbial diversity within the chicken gut microbiome revealed by metagenomics and culture.</title>
        <authorList>
            <person name="Gilroy R."/>
            <person name="Ravi A."/>
            <person name="Getino M."/>
            <person name="Pursley I."/>
            <person name="Horton D.L."/>
            <person name="Alikhan N.F."/>
            <person name="Baker D."/>
            <person name="Gharbi K."/>
            <person name="Hall N."/>
            <person name="Watson M."/>
            <person name="Adriaenssens E.M."/>
            <person name="Foster-Nyarko E."/>
            <person name="Jarju S."/>
            <person name="Secka A."/>
            <person name="Antonio M."/>
            <person name="Oren A."/>
            <person name="Chaudhuri R.R."/>
            <person name="La Ragione R."/>
            <person name="Hildebrand F."/>
            <person name="Pallen M.J."/>
        </authorList>
    </citation>
    <scope>NUCLEOTIDE SEQUENCE</scope>
    <source>
        <strain evidence="9">CHK188-11489</strain>
    </source>
</reference>
<evidence type="ECO:0000256" key="6">
    <source>
        <dbReference type="ARBA" id="ARBA00023136"/>
    </source>
</evidence>
<comment type="subcellular location">
    <subcellularLocation>
        <location evidence="1">Cell membrane</location>
        <topology evidence="1">Multi-pass membrane protein</topology>
    </subcellularLocation>
</comment>
<dbReference type="Pfam" id="PF20730">
    <property type="entry name" value="YetF_N"/>
    <property type="match status" value="1"/>
</dbReference>
<dbReference type="Pfam" id="PF04239">
    <property type="entry name" value="DUF421"/>
    <property type="match status" value="1"/>
</dbReference>
<comment type="caution">
    <text evidence="9">The sequence shown here is derived from an EMBL/GenBank/DDBJ whole genome shotgun (WGS) entry which is preliminary data.</text>
</comment>
<proteinExistence type="inferred from homology"/>
<evidence type="ECO:0000259" key="8">
    <source>
        <dbReference type="Pfam" id="PF20730"/>
    </source>
</evidence>
<evidence type="ECO:0000256" key="3">
    <source>
        <dbReference type="ARBA" id="ARBA00022475"/>
    </source>
</evidence>
<evidence type="ECO:0000256" key="2">
    <source>
        <dbReference type="ARBA" id="ARBA00006448"/>
    </source>
</evidence>
<evidence type="ECO:0000256" key="4">
    <source>
        <dbReference type="ARBA" id="ARBA00022692"/>
    </source>
</evidence>
<dbReference type="InterPro" id="IPR023090">
    <property type="entry name" value="UPF0702_alpha/beta_dom_sf"/>
</dbReference>
<dbReference type="Proteomes" id="UP000824105">
    <property type="component" value="Unassembled WGS sequence"/>
</dbReference>
<dbReference type="EMBL" id="DXBF01000009">
    <property type="protein sequence ID" value="HIZ61317.1"/>
    <property type="molecule type" value="Genomic_DNA"/>
</dbReference>
<gene>
    <name evidence="9" type="ORF">H9724_00920</name>
</gene>
<accession>A0A9D2FIS2</accession>
<keyword evidence="5" id="KW-1133">Transmembrane helix</keyword>
<evidence type="ECO:0000259" key="7">
    <source>
        <dbReference type="Pfam" id="PF04239"/>
    </source>
</evidence>
<name>A0A9D2FIS2_9FIRM</name>
<keyword evidence="4" id="KW-0812">Transmembrane</keyword>
<keyword evidence="3" id="KW-1003">Cell membrane</keyword>
<dbReference type="InterPro" id="IPR007353">
    <property type="entry name" value="DUF421"/>
</dbReference>
<dbReference type="PANTHER" id="PTHR34582">
    <property type="entry name" value="UPF0702 TRANSMEMBRANE PROTEIN YCAP"/>
    <property type="match status" value="1"/>
</dbReference>
<evidence type="ECO:0000313" key="10">
    <source>
        <dbReference type="Proteomes" id="UP000824105"/>
    </source>
</evidence>
<sequence>MQQFLQETGQVALTSLLSLVSMFVFTRLSGKRQISQMSPFDYLNAVTVGSIAAEMATNLESWYRPFTALVIYGAVTRAVEYTACKSIAMRTFWSGRSMILMKNGVISKANLQRASIDLNEFLGQARLAGYFDPNEIETAILENNGQISFLPASTARPATPKDLGLRTEPASAWYDLILDGRLMEDNLKSAGHDMRWLQEQLHKAGIGQQSEVFYAACDKQNRFFACRGSENG</sequence>
<organism evidence="9 10">
    <name type="scientific">Candidatus Gemmiger avistercoris</name>
    <dbReference type="NCBI Taxonomy" id="2838606"/>
    <lineage>
        <taxon>Bacteria</taxon>
        <taxon>Bacillati</taxon>
        <taxon>Bacillota</taxon>
        <taxon>Clostridia</taxon>
        <taxon>Eubacteriales</taxon>
        <taxon>Gemmiger</taxon>
    </lineage>
</organism>
<evidence type="ECO:0000313" key="9">
    <source>
        <dbReference type="EMBL" id="HIZ61317.1"/>
    </source>
</evidence>
<evidence type="ECO:0000256" key="1">
    <source>
        <dbReference type="ARBA" id="ARBA00004651"/>
    </source>
</evidence>
<reference evidence="9" key="2">
    <citation type="submission" date="2021-04" db="EMBL/GenBank/DDBJ databases">
        <authorList>
            <person name="Gilroy R."/>
        </authorList>
    </citation>
    <scope>NUCLEOTIDE SEQUENCE</scope>
    <source>
        <strain evidence="9">CHK188-11489</strain>
    </source>
</reference>
<dbReference type="GO" id="GO:0005886">
    <property type="term" value="C:plasma membrane"/>
    <property type="evidence" value="ECO:0007669"/>
    <property type="project" value="UniProtKB-SubCell"/>
</dbReference>
<comment type="similarity">
    <text evidence="2">Belongs to the UPF0702 family.</text>
</comment>
<dbReference type="InterPro" id="IPR048454">
    <property type="entry name" value="YetF_N"/>
</dbReference>
<keyword evidence="6" id="KW-0472">Membrane</keyword>
<dbReference type="Gene3D" id="3.30.240.20">
    <property type="entry name" value="bsu07140 like domains"/>
    <property type="match status" value="2"/>
</dbReference>
<feature type="domain" description="YetF-like N-terminal transmembrane" evidence="8">
    <location>
        <begin position="11"/>
        <end position="56"/>
    </location>
</feature>
<protein>
    <submittedName>
        <fullName evidence="9">DUF421 domain-containing protein</fullName>
    </submittedName>
</protein>
<dbReference type="PANTHER" id="PTHR34582:SF7">
    <property type="entry name" value="UPF0702 TRANSMEMBRANE PROTEIN YDFS"/>
    <property type="match status" value="1"/>
</dbReference>
<feature type="domain" description="YetF C-terminal" evidence="7">
    <location>
        <begin position="85"/>
        <end position="217"/>
    </location>
</feature>
<evidence type="ECO:0000256" key="5">
    <source>
        <dbReference type="ARBA" id="ARBA00022989"/>
    </source>
</evidence>
<dbReference type="AlphaFoldDB" id="A0A9D2FIS2"/>